<feature type="non-terminal residue" evidence="1">
    <location>
        <position position="1"/>
    </location>
</feature>
<evidence type="ECO:0000313" key="2">
    <source>
        <dbReference type="Proteomes" id="UP000034108"/>
    </source>
</evidence>
<proteinExistence type="predicted"/>
<dbReference type="STRING" id="1619048.UU49_C0017G0020"/>
<accession>A0A0G0VFL7</accession>
<evidence type="ECO:0008006" key="3">
    <source>
        <dbReference type="Google" id="ProtNLM"/>
    </source>
</evidence>
<comment type="caution">
    <text evidence="1">The sequence shown here is derived from an EMBL/GenBank/DDBJ whole genome shotgun (WGS) entry which is preliminary data.</text>
</comment>
<gene>
    <name evidence="1" type="ORF">UU49_C0017G0020</name>
</gene>
<dbReference type="EMBL" id="LCAV01000017">
    <property type="protein sequence ID" value="KKR98441.1"/>
    <property type="molecule type" value="Genomic_DNA"/>
</dbReference>
<protein>
    <recommendedName>
        <fullName evidence="3">CCA-adding enzyme C-terminal domain-containing protein</fullName>
    </recommendedName>
</protein>
<reference evidence="1 2" key="1">
    <citation type="journal article" date="2015" name="Nature">
        <title>rRNA introns, odd ribosomes, and small enigmatic genomes across a large radiation of phyla.</title>
        <authorList>
            <person name="Brown C.T."/>
            <person name="Hug L.A."/>
            <person name="Thomas B.C."/>
            <person name="Sharon I."/>
            <person name="Castelle C.J."/>
            <person name="Singh A."/>
            <person name="Wilkins M.J."/>
            <person name="Williams K.H."/>
            <person name="Banfield J.F."/>
        </authorList>
    </citation>
    <scope>NUCLEOTIDE SEQUENCE [LARGE SCALE GENOMIC DNA]</scope>
</reference>
<organism evidence="1 2">
    <name type="scientific">Candidatus Magasanikbacteria bacterium GW2011_GWC2_41_17</name>
    <dbReference type="NCBI Taxonomy" id="1619048"/>
    <lineage>
        <taxon>Bacteria</taxon>
        <taxon>Candidatus Magasanikiibacteriota</taxon>
    </lineage>
</organism>
<name>A0A0G0VFL7_9BACT</name>
<evidence type="ECO:0000313" key="1">
    <source>
        <dbReference type="EMBL" id="KKR98441.1"/>
    </source>
</evidence>
<dbReference type="AlphaFoldDB" id="A0A0G0VFL7"/>
<dbReference type="Proteomes" id="UP000034108">
    <property type="component" value="Unassembled WGS sequence"/>
</dbReference>
<sequence length="36" mass="4001">QAGPPVGVIIEKMREAQLSGKIKNKNEAKKYLYANI</sequence>